<feature type="domain" description="Nitroreductase" evidence="2">
    <location>
        <begin position="73"/>
        <end position="154"/>
    </location>
</feature>
<dbReference type="PANTHER" id="PTHR23026:SF125">
    <property type="entry name" value="OXYGEN-INSENSITIVE NAD(P)H NITROREDUCTASE"/>
    <property type="match status" value="1"/>
</dbReference>
<feature type="domain" description="Nitroreductase" evidence="2">
    <location>
        <begin position="10"/>
        <end position="67"/>
    </location>
</feature>
<comment type="caution">
    <text evidence="3">The sequence shown here is derived from an EMBL/GenBank/DDBJ whole genome shotgun (WGS) entry which is preliminary data.</text>
</comment>
<reference evidence="3" key="1">
    <citation type="journal article" date="2020" name="Appl. Environ. Microbiol.">
        <title>Medium-Chain Fatty Acid Synthesis by 'Candidatus Weimeria bifida' gen. nov., sp. nov., and 'Candidatus Pseudoramibacter fermentans' sp. nov.</title>
        <authorList>
            <person name="Scarborough M.J."/>
            <person name="Myers K.S."/>
            <person name="Donohue T.J."/>
            <person name="Noguera D.R."/>
        </authorList>
    </citation>
    <scope>NUCLEOTIDE SEQUENCE</scope>
    <source>
        <strain evidence="3">EUB1.1</strain>
    </source>
</reference>
<dbReference type="EMBL" id="VOGB01000005">
    <property type="protein sequence ID" value="MQM73524.1"/>
    <property type="molecule type" value="Genomic_DNA"/>
</dbReference>
<proteinExistence type="predicted"/>
<dbReference type="Gene3D" id="3.40.109.10">
    <property type="entry name" value="NADH Oxidase"/>
    <property type="match status" value="1"/>
</dbReference>
<dbReference type="AlphaFoldDB" id="A0A6L5GTF0"/>
<dbReference type="GO" id="GO:0046256">
    <property type="term" value="P:2,4,6-trinitrotoluene catabolic process"/>
    <property type="evidence" value="ECO:0007669"/>
    <property type="project" value="TreeGrafter"/>
</dbReference>
<dbReference type="PANTHER" id="PTHR23026">
    <property type="entry name" value="NADPH NITROREDUCTASE"/>
    <property type="match status" value="1"/>
</dbReference>
<name>A0A6L5GTF0_9FIRM</name>
<accession>A0A6L5GTF0</accession>
<evidence type="ECO:0000313" key="4">
    <source>
        <dbReference type="Proteomes" id="UP000473648"/>
    </source>
</evidence>
<evidence type="ECO:0000259" key="2">
    <source>
        <dbReference type="Pfam" id="PF00881"/>
    </source>
</evidence>
<gene>
    <name evidence="3" type="ORF">FRC53_08965</name>
</gene>
<dbReference type="InterPro" id="IPR050627">
    <property type="entry name" value="Nitroreductase/BluB"/>
</dbReference>
<evidence type="ECO:0000313" key="3">
    <source>
        <dbReference type="EMBL" id="MQM73524.1"/>
    </source>
</evidence>
<protein>
    <submittedName>
        <fullName evidence="3">Nitroreductase family protein</fullName>
    </submittedName>
</protein>
<dbReference type="SUPFAM" id="SSF55469">
    <property type="entry name" value="FMN-dependent nitroreductase-like"/>
    <property type="match status" value="1"/>
</dbReference>
<dbReference type="InterPro" id="IPR029479">
    <property type="entry name" value="Nitroreductase"/>
</dbReference>
<dbReference type="Proteomes" id="UP000473648">
    <property type="component" value="Unassembled WGS sequence"/>
</dbReference>
<dbReference type="CDD" id="cd02136">
    <property type="entry name" value="PnbA_NfnB-like"/>
    <property type="match status" value="1"/>
</dbReference>
<sequence>MENMAMKALLERRSCRKFKSDAVPDGLLDQISAAGLNAASGRNRQPAIIIQIRNKAIRDTLSKLNADIMGVDSDPFYGAPVVYVVLADKSAPTYMYDGTLVIGNMLTAAEGLGLGACWIHRAKQEFEQPEGKAILKALGIEGDYEGIGHCVVGYRDDAPADLPRKPGRLYKLD</sequence>
<dbReference type="GO" id="GO:0005829">
    <property type="term" value="C:cytosol"/>
    <property type="evidence" value="ECO:0007669"/>
    <property type="project" value="TreeGrafter"/>
</dbReference>
<keyword evidence="4" id="KW-1185">Reference proteome</keyword>
<organism evidence="3 4">
    <name type="scientific">Candidatus Pseudoramibacter fermentans</name>
    <dbReference type="NCBI Taxonomy" id="2594427"/>
    <lineage>
        <taxon>Bacteria</taxon>
        <taxon>Bacillati</taxon>
        <taxon>Bacillota</taxon>
        <taxon>Clostridia</taxon>
        <taxon>Eubacteriales</taxon>
        <taxon>Eubacteriaceae</taxon>
        <taxon>Pseudoramibacter</taxon>
    </lineage>
</organism>
<dbReference type="Pfam" id="PF00881">
    <property type="entry name" value="Nitroreductase"/>
    <property type="match status" value="2"/>
</dbReference>
<dbReference type="InterPro" id="IPR000415">
    <property type="entry name" value="Nitroreductase-like"/>
</dbReference>
<evidence type="ECO:0000256" key="1">
    <source>
        <dbReference type="ARBA" id="ARBA00023027"/>
    </source>
</evidence>
<dbReference type="GO" id="GO:0046857">
    <property type="term" value="F:oxidoreductase activity, acting on other nitrogenous compounds as donors, with NAD or NADP as acceptor"/>
    <property type="evidence" value="ECO:0007669"/>
    <property type="project" value="TreeGrafter"/>
</dbReference>
<keyword evidence="1" id="KW-0520">NAD</keyword>